<evidence type="ECO:0000313" key="2">
    <source>
        <dbReference type="EMBL" id="RDX51167.1"/>
    </source>
</evidence>
<evidence type="ECO:0000256" key="1">
    <source>
        <dbReference type="SAM" id="MobiDB-lite"/>
    </source>
</evidence>
<protein>
    <submittedName>
        <fullName evidence="2">Uncharacterized protein</fullName>
    </submittedName>
</protein>
<sequence>MGHLYLRGRCAPKSENCSITNSQYRARARRTEAITLGRVRASLSYFRLSTSTNPTRAFPRASRDGSCSPSWTVCPGYARHLLAAPRIFGLSAREQTPSRRPSNSLEQRLLSSQASERPQLYGIPRRS</sequence>
<dbReference type="EMBL" id="KZ857396">
    <property type="protein sequence ID" value="RDX51167.1"/>
    <property type="molecule type" value="Genomic_DNA"/>
</dbReference>
<accession>A0A371DF68</accession>
<dbReference type="Proteomes" id="UP000256964">
    <property type="component" value="Unassembled WGS sequence"/>
</dbReference>
<proteinExistence type="predicted"/>
<feature type="compositionally biased region" description="Polar residues" evidence="1">
    <location>
        <begin position="93"/>
        <end position="116"/>
    </location>
</feature>
<keyword evidence="3" id="KW-1185">Reference proteome</keyword>
<gene>
    <name evidence="2" type="ORF">OH76DRAFT_355431</name>
</gene>
<dbReference type="AlphaFoldDB" id="A0A371DF68"/>
<reference evidence="2 3" key="1">
    <citation type="journal article" date="2018" name="Biotechnol. Biofuels">
        <title>Integrative visual omics of the white-rot fungus Polyporus brumalis exposes the biotechnological potential of its oxidative enzymes for delignifying raw plant biomass.</title>
        <authorList>
            <person name="Miyauchi S."/>
            <person name="Rancon A."/>
            <person name="Drula E."/>
            <person name="Hage H."/>
            <person name="Chaduli D."/>
            <person name="Favel A."/>
            <person name="Grisel S."/>
            <person name="Henrissat B."/>
            <person name="Herpoel-Gimbert I."/>
            <person name="Ruiz-Duenas F.J."/>
            <person name="Chevret D."/>
            <person name="Hainaut M."/>
            <person name="Lin J."/>
            <person name="Wang M."/>
            <person name="Pangilinan J."/>
            <person name="Lipzen A."/>
            <person name="Lesage-Meessen L."/>
            <person name="Navarro D."/>
            <person name="Riley R."/>
            <person name="Grigoriev I.V."/>
            <person name="Zhou S."/>
            <person name="Raouche S."/>
            <person name="Rosso M.N."/>
        </authorList>
    </citation>
    <scope>NUCLEOTIDE SEQUENCE [LARGE SCALE GENOMIC DNA]</scope>
    <source>
        <strain evidence="2 3">BRFM 1820</strain>
    </source>
</reference>
<organism evidence="2 3">
    <name type="scientific">Lentinus brumalis</name>
    <dbReference type="NCBI Taxonomy" id="2498619"/>
    <lineage>
        <taxon>Eukaryota</taxon>
        <taxon>Fungi</taxon>
        <taxon>Dikarya</taxon>
        <taxon>Basidiomycota</taxon>
        <taxon>Agaricomycotina</taxon>
        <taxon>Agaricomycetes</taxon>
        <taxon>Polyporales</taxon>
        <taxon>Polyporaceae</taxon>
        <taxon>Lentinus</taxon>
    </lineage>
</organism>
<feature type="region of interest" description="Disordered" evidence="1">
    <location>
        <begin position="92"/>
        <end position="127"/>
    </location>
</feature>
<evidence type="ECO:0000313" key="3">
    <source>
        <dbReference type="Proteomes" id="UP000256964"/>
    </source>
</evidence>
<name>A0A371DF68_9APHY</name>